<feature type="domain" description="GAF" evidence="1">
    <location>
        <begin position="54"/>
        <end position="151"/>
    </location>
</feature>
<sequence length="164" mass="18230">MGAHHRSAGHCAVRAIEPASFEALDHALRRFPGHRLFTVLAIDPSLAASRRLYTSDPVAYPCGGTKPLHHDNDFFREVVQGGRARICADQEDCRRAFPDHALIDALGCRSAINVPIRHDGCTLGSLNLLHEEHWYQPDMVPALMRFAEQAAPLLLSLRYVEMPA</sequence>
<evidence type="ECO:0000313" key="2">
    <source>
        <dbReference type="EMBL" id="ATA55499.1"/>
    </source>
</evidence>
<evidence type="ECO:0000259" key="1">
    <source>
        <dbReference type="Pfam" id="PF01590"/>
    </source>
</evidence>
<dbReference type="InterPro" id="IPR029016">
    <property type="entry name" value="GAF-like_dom_sf"/>
</dbReference>
<dbReference type="KEGG" id="vbo:CKY39_21415"/>
<proteinExistence type="predicted"/>
<organism evidence="2 3">
    <name type="scientific">Variovorax boronicumulans</name>
    <dbReference type="NCBI Taxonomy" id="436515"/>
    <lineage>
        <taxon>Bacteria</taxon>
        <taxon>Pseudomonadati</taxon>
        <taxon>Pseudomonadota</taxon>
        <taxon>Betaproteobacteria</taxon>
        <taxon>Burkholderiales</taxon>
        <taxon>Comamonadaceae</taxon>
        <taxon>Variovorax</taxon>
    </lineage>
</organism>
<dbReference type="Gene3D" id="3.30.450.40">
    <property type="match status" value="1"/>
</dbReference>
<protein>
    <submittedName>
        <fullName evidence="2">GAF domain-containing protein</fullName>
    </submittedName>
</protein>
<name>A0A250DND0_9BURK</name>
<gene>
    <name evidence="2" type="ORF">CKY39_21415</name>
</gene>
<dbReference type="Proteomes" id="UP000217154">
    <property type="component" value="Chromosome"/>
</dbReference>
<dbReference type="Pfam" id="PF01590">
    <property type="entry name" value="GAF"/>
    <property type="match status" value="1"/>
</dbReference>
<dbReference type="SUPFAM" id="SSF55781">
    <property type="entry name" value="GAF domain-like"/>
    <property type="match status" value="1"/>
</dbReference>
<dbReference type="EMBL" id="CP023284">
    <property type="protein sequence ID" value="ATA55499.1"/>
    <property type="molecule type" value="Genomic_DNA"/>
</dbReference>
<dbReference type="AlphaFoldDB" id="A0A250DND0"/>
<dbReference type="InterPro" id="IPR003018">
    <property type="entry name" value="GAF"/>
</dbReference>
<reference evidence="2 3" key="1">
    <citation type="submission" date="2017-09" db="EMBL/GenBank/DDBJ databases">
        <title>The diverse metabolic capabilities of V. boronicumulans make it an excellent choice for continued studies on novel biodegradation.</title>
        <authorList>
            <person name="Sun S."/>
        </authorList>
    </citation>
    <scope>NUCLEOTIDE SEQUENCE [LARGE SCALE GENOMIC DNA]</scope>
    <source>
        <strain evidence="2 3">J1</strain>
    </source>
</reference>
<accession>A0A250DND0</accession>
<evidence type="ECO:0000313" key="3">
    <source>
        <dbReference type="Proteomes" id="UP000217154"/>
    </source>
</evidence>